<evidence type="ECO:0000313" key="7">
    <source>
        <dbReference type="Proteomes" id="UP000094801"/>
    </source>
</evidence>
<reference evidence="7" key="1">
    <citation type="submission" date="2016-04" db="EMBL/GenBank/DDBJ databases">
        <title>Comparative genomics of biotechnologically important yeasts.</title>
        <authorList>
            <consortium name="DOE Joint Genome Institute"/>
            <person name="Riley R."/>
            <person name="Haridas S."/>
            <person name="Wolfe K.H."/>
            <person name="Lopes M.R."/>
            <person name="Hittinger C.T."/>
            <person name="Goker M."/>
            <person name="Salamov A."/>
            <person name="Wisecaver J."/>
            <person name="Long T.M."/>
            <person name="Aerts A.L."/>
            <person name="Barry K."/>
            <person name="Choi C."/>
            <person name="Clum A."/>
            <person name="Coughlan A.Y."/>
            <person name="Deshpande S."/>
            <person name="Douglass A.P."/>
            <person name="Hanson S.J."/>
            <person name="Klenk H.-P."/>
            <person name="Labutti K."/>
            <person name="Lapidus A."/>
            <person name="Lindquist E."/>
            <person name="Lipzen A."/>
            <person name="Meier-Kolthoff J.P."/>
            <person name="Ohm R.A."/>
            <person name="Otillar R.P."/>
            <person name="Pangilinan J."/>
            <person name="Peng Y."/>
            <person name="Rokas A."/>
            <person name="Rosa C.A."/>
            <person name="Scheuner C."/>
            <person name="Sibirny A.A."/>
            <person name="Slot J.C."/>
            <person name="Stielow J.B."/>
            <person name="Sun H."/>
            <person name="Kurtzman C.P."/>
            <person name="Blackwell M."/>
            <person name="Grigoriev I.V."/>
            <person name="Jeffries T.W."/>
        </authorList>
    </citation>
    <scope>NUCLEOTIDE SEQUENCE [LARGE SCALE GENOMIC DNA]</scope>
    <source>
        <strain evidence="7">NRRL YB-2248</strain>
    </source>
</reference>
<proteinExistence type="inferred from homology"/>
<gene>
    <name evidence="6" type="ORF">CANARDRAFT_226456</name>
</gene>
<comment type="similarity">
    <text evidence="2">Belongs to the SNF5 family.</text>
</comment>
<evidence type="ECO:0000256" key="5">
    <source>
        <dbReference type="ARBA" id="ARBA00023242"/>
    </source>
</evidence>
<evidence type="ECO:0000256" key="1">
    <source>
        <dbReference type="ARBA" id="ARBA00004123"/>
    </source>
</evidence>
<evidence type="ECO:0000256" key="4">
    <source>
        <dbReference type="ARBA" id="ARBA00023163"/>
    </source>
</evidence>
<dbReference type="AlphaFoldDB" id="A0A1E4SUI7"/>
<accession>A0A1E4SUI7</accession>
<keyword evidence="4" id="KW-0804">Transcription</keyword>
<organism evidence="6 7">
    <name type="scientific">[Candida] arabinofermentans NRRL YB-2248</name>
    <dbReference type="NCBI Taxonomy" id="983967"/>
    <lineage>
        <taxon>Eukaryota</taxon>
        <taxon>Fungi</taxon>
        <taxon>Dikarya</taxon>
        <taxon>Ascomycota</taxon>
        <taxon>Saccharomycotina</taxon>
        <taxon>Pichiomycetes</taxon>
        <taxon>Pichiales</taxon>
        <taxon>Pichiaceae</taxon>
        <taxon>Ogataea</taxon>
        <taxon>Ogataea/Candida clade</taxon>
    </lineage>
</organism>
<dbReference type="GO" id="GO:0000228">
    <property type="term" value="C:nuclear chromosome"/>
    <property type="evidence" value="ECO:0007669"/>
    <property type="project" value="InterPro"/>
</dbReference>
<dbReference type="STRING" id="983967.A0A1E4SUI7"/>
<keyword evidence="7" id="KW-1185">Reference proteome</keyword>
<dbReference type="PANTHER" id="PTHR10019">
    <property type="entry name" value="SNF5"/>
    <property type="match status" value="1"/>
</dbReference>
<sequence>MEKPMLPQGLSTSLLNRLRNHRNPLYLASLAPRGKRSTTKINYAEDYDFDFKDDRDDDYDDDEINHFHHTSTTTTNNNNTTTNLSNFQGKEAPKDNKLSKLLFDNNQQIDNSLPELLVPIKLNVDSNGFKINDLFLWNLNELLITPELYINILSQDLELTKSLELLLLNQFKEQLEQFKLIESTIIPQLINEKEYHVILNLNISLDNQLYEDKIEWDLLNTNIKPEEFAKIIVKDMGLSRDFQIAIAYSIYDSIYKLKKEFIESPQQLLINNEYLPILNKVYQSNLIQIDSQTNQNFIGNLISNTSTNDNNIELQGLRYDLNNFGSDYIPKLETLTQWEIEKREIERERNFRRQKRESQRIVGGGNDRERIVKRRYDELEGTWKNV</sequence>
<evidence type="ECO:0000256" key="3">
    <source>
        <dbReference type="ARBA" id="ARBA00023015"/>
    </source>
</evidence>
<evidence type="ECO:0008006" key="8">
    <source>
        <dbReference type="Google" id="ProtNLM"/>
    </source>
</evidence>
<evidence type="ECO:0000313" key="6">
    <source>
        <dbReference type="EMBL" id="ODV83170.1"/>
    </source>
</evidence>
<dbReference type="GO" id="GO:0006338">
    <property type="term" value="P:chromatin remodeling"/>
    <property type="evidence" value="ECO:0007669"/>
    <property type="project" value="InterPro"/>
</dbReference>
<dbReference type="Pfam" id="PF04855">
    <property type="entry name" value="SNF5"/>
    <property type="match status" value="1"/>
</dbReference>
<keyword evidence="5" id="KW-0539">Nucleus</keyword>
<evidence type="ECO:0000256" key="2">
    <source>
        <dbReference type="ARBA" id="ARBA00010239"/>
    </source>
</evidence>
<dbReference type="EMBL" id="KV453867">
    <property type="protein sequence ID" value="ODV83170.1"/>
    <property type="molecule type" value="Genomic_DNA"/>
</dbReference>
<keyword evidence="3" id="KW-0805">Transcription regulation</keyword>
<comment type="subcellular location">
    <subcellularLocation>
        <location evidence="1">Nucleus</location>
    </subcellularLocation>
</comment>
<dbReference type="InterPro" id="IPR006939">
    <property type="entry name" value="SNF5"/>
</dbReference>
<protein>
    <recommendedName>
        <fullName evidence="8">Chromatin structure-remodeling complex subunit SFH1</fullName>
    </recommendedName>
</protein>
<name>A0A1E4SUI7_9ASCO</name>
<dbReference type="OrthoDB" id="10258327at2759"/>
<dbReference type="Proteomes" id="UP000094801">
    <property type="component" value="Unassembled WGS sequence"/>
</dbReference>